<dbReference type="GO" id="GO:0000976">
    <property type="term" value="F:transcription cis-regulatory region binding"/>
    <property type="evidence" value="ECO:0007669"/>
    <property type="project" value="TreeGrafter"/>
</dbReference>
<keyword evidence="6" id="KW-1185">Reference proteome</keyword>
<dbReference type="OrthoDB" id="646623at2"/>
<dbReference type="STRING" id="1379870.SD10_13700"/>
<evidence type="ECO:0000259" key="3">
    <source>
        <dbReference type="PROSITE" id="PS50110"/>
    </source>
</evidence>
<dbReference type="PROSITE" id="PS50930">
    <property type="entry name" value="HTH_LYTTR"/>
    <property type="match status" value="1"/>
</dbReference>
<feature type="modified residue" description="4-aspartylphosphate" evidence="2">
    <location>
        <position position="60"/>
    </location>
</feature>
<evidence type="ECO:0000313" key="6">
    <source>
        <dbReference type="Proteomes" id="UP000033054"/>
    </source>
</evidence>
<dbReference type="InterPro" id="IPR001789">
    <property type="entry name" value="Sig_transdc_resp-reg_receiver"/>
</dbReference>
<organism evidence="5 6">
    <name type="scientific">Spirosoma radiotolerans</name>
    <dbReference type="NCBI Taxonomy" id="1379870"/>
    <lineage>
        <taxon>Bacteria</taxon>
        <taxon>Pseudomonadati</taxon>
        <taxon>Bacteroidota</taxon>
        <taxon>Cytophagia</taxon>
        <taxon>Cytophagales</taxon>
        <taxon>Cytophagaceae</taxon>
        <taxon>Spirosoma</taxon>
    </lineage>
</organism>
<keyword evidence="2" id="KW-0597">Phosphoprotein</keyword>
<dbReference type="RefSeq" id="WP_046574333.1">
    <property type="nucleotide sequence ID" value="NZ_CP010429.1"/>
</dbReference>
<dbReference type="InterPro" id="IPR007492">
    <property type="entry name" value="LytTR_DNA-bd_dom"/>
</dbReference>
<dbReference type="KEGG" id="srd:SD10_13700"/>
<dbReference type="Pfam" id="PF04397">
    <property type="entry name" value="LytTR"/>
    <property type="match status" value="1"/>
</dbReference>
<dbReference type="Pfam" id="PF00072">
    <property type="entry name" value="Response_reg"/>
    <property type="match status" value="1"/>
</dbReference>
<dbReference type="PANTHER" id="PTHR48111:SF69">
    <property type="entry name" value="RESPONSE REGULATOR RECEIVER"/>
    <property type="match status" value="1"/>
</dbReference>
<dbReference type="EMBL" id="CP010429">
    <property type="protein sequence ID" value="AKD55800.1"/>
    <property type="molecule type" value="Genomic_DNA"/>
</dbReference>
<dbReference type="PATRIC" id="fig|1379870.5.peg.2978"/>
<dbReference type="Proteomes" id="UP000033054">
    <property type="component" value="Chromosome"/>
</dbReference>
<evidence type="ECO:0000259" key="4">
    <source>
        <dbReference type="PROSITE" id="PS50930"/>
    </source>
</evidence>
<protein>
    <submittedName>
        <fullName evidence="5">LytTR family transcriptional regulator</fullName>
    </submittedName>
</protein>
<dbReference type="InterPro" id="IPR011006">
    <property type="entry name" value="CheY-like_superfamily"/>
</dbReference>
<dbReference type="SMART" id="SM00850">
    <property type="entry name" value="LytTR"/>
    <property type="match status" value="1"/>
</dbReference>
<dbReference type="HOGENOM" id="CLU_000445_14_1_10"/>
<feature type="domain" description="HTH LytTR-type" evidence="4">
    <location>
        <begin position="179"/>
        <end position="262"/>
    </location>
</feature>
<dbReference type="Gene3D" id="3.40.50.2300">
    <property type="match status" value="1"/>
</dbReference>
<gene>
    <name evidence="5" type="ORF">SD10_13700</name>
</gene>
<dbReference type="SUPFAM" id="SSF52172">
    <property type="entry name" value="CheY-like"/>
    <property type="match status" value="1"/>
</dbReference>
<dbReference type="PROSITE" id="PS50110">
    <property type="entry name" value="RESPONSE_REGULATORY"/>
    <property type="match status" value="1"/>
</dbReference>
<accession>A0A0E3ZWK4</accession>
<dbReference type="InterPro" id="IPR039420">
    <property type="entry name" value="WalR-like"/>
</dbReference>
<dbReference type="GO" id="GO:0000156">
    <property type="term" value="F:phosphorelay response regulator activity"/>
    <property type="evidence" value="ECO:0007669"/>
    <property type="project" value="TreeGrafter"/>
</dbReference>
<evidence type="ECO:0000256" key="2">
    <source>
        <dbReference type="PROSITE-ProRule" id="PRU00169"/>
    </source>
</evidence>
<name>A0A0E3ZWK4_9BACT</name>
<dbReference type="GO" id="GO:0005829">
    <property type="term" value="C:cytosol"/>
    <property type="evidence" value="ECO:0007669"/>
    <property type="project" value="TreeGrafter"/>
</dbReference>
<dbReference type="Gene3D" id="2.40.50.1020">
    <property type="entry name" value="LytTr DNA-binding domain"/>
    <property type="match status" value="1"/>
</dbReference>
<keyword evidence="1" id="KW-0238">DNA-binding</keyword>
<proteinExistence type="predicted"/>
<sequence>MTILLIEDEPLIARQLQKLVRVLEPGATIDGPLASVQSICAYFNTIRSTARLTPDLVIADIQLADGVSFEAFQQVGLDVPVIFITAFDEYAIRAFKLNSIDYLLKPIDPNDLKTALVKYHRWVANGMTGFSEQFQQFLSQILERPTTPQYKRRFTGHYLRQIMSVTQEETAYFLRNELIYLYTNDGRKLITDYKTLDELEELLDPACFFRANRQCLVHLNAVAGYRPLDNSKLQIALKPPHEALELLVSKEKAAAFRHWIEG</sequence>
<dbReference type="PANTHER" id="PTHR48111">
    <property type="entry name" value="REGULATOR OF RPOS"/>
    <property type="match status" value="1"/>
</dbReference>
<reference evidence="5 6" key="1">
    <citation type="journal article" date="2014" name="Curr. Microbiol.">
        <title>Spirosoma radiotolerans sp. nov., a gamma-radiation-resistant bacterium isolated from gamma ray-irradiated soil.</title>
        <authorList>
            <person name="Lee J.J."/>
            <person name="Srinivasan S."/>
            <person name="Lim S."/>
            <person name="Joe M."/>
            <person name="Im S."/>
            <person name="Bae S.I."/>
            <person name="Park K.R."/>
            <person name="Han J.H."/>
            <person name="Park S.H."/>
            <person name="Joo B.M."/>
            <person name="Park S.J."/>
            <person name="Kim M.K."/>
        </authorList>
    </citation>
    <scope>NUCLEOTIDE SEQUENCE [LARGE SCALE GENOMIC DNA]</scope>
    <source>
        <strain evidence="5 6">DG5A</strain>
    </source>
</reference>
<evidence type="ECO:0000256" key="1">
    <source>
        <dbReference type="ARBA" id="ARBA00023125"/>
    </source>
</evidence>
<dbReference type="GO" id="GO:0032993">
    <property type="term" value="C:protein-DNA complex"/>
    <property type="evidence" value="ECO:0007669"/>
    <property type="project" value="TreeGrafter"/>
</dbReference>
<dbReference type="AlphaFoldDB" id="A0A0E3ZWK4"/>
<dbReference type="GO" id="GO:0006355">
    <property type="term" value="P:regulation of DNA-templated transcription"/>
    <property type="evidence" value="ECO:0007669"/>
    <property type="project" value="TreeGrafter"/>
</dbReference>
<feature type="domain" description="Response regulatory" evidence="3">
    <location>
        <begin position="2"/>
        <end position="120"/>
    </location>
</feature>
<evidence type="ECO:0000313" key="5">
    <source>
        <dbReference type="EMBL" id="AKD55800.1"/>
    </source>
</evidence>
<dbReference type="SMART" id="SM00448">
    <property type="entry name" value="REC"/>
    <property type="match status" value="1"/>
</dbReference>